<evidence type="ECO:0000256" key="1">
    <source>
        <dbReference type="SAM" id="SignalP"/>
    </source>
</evidence>
<feature type="signal peptide" evidence="1">
    <location>
        <begin position="1"/>
        <end position="27"/>
    </location>
</feature>
<comment type="caution">
    <text evidence="2">The sequence shown here is derived from an EMBL/GenBank/DDBJ whole genome shotgun (WGS) entry which is preliminary data.</text>
</comment>
<dbReference type="EMBL" id="BTRK01000004">
    <property type="protein sequence ID" value="GMR50413.1"/>
    <property type="molecule type" value="Genomic_DNA"/>
</dbReference>
<evidence type="ECO:0000313" key="2">
    <source>
        <dbReference type="EMBL" id="GMR50413.1"/>
    </source>
</evidence>
<dbReference type="PANTHER" id="PTHR35180">
    <property type="entry name" value="PROTEIN CBG06219"/>
    <property type="match status" value="1"/>
</dbReference>
<organism evidence="2 3">
    <name type="scientific">Pristionchus mayeri</name>
    <dbReference type="NCBI Taxonomy" id="1317129"/>
    <lineage>
        <taxon>Eukaryota</taxon>
        <taxon>Metazoa</taxon>
        <taxon>Ecdysozoa</taxon>
        <taxon>Nematoda</taxon>
        <taxon>Chromadorea</taxon>
        <taxon>Rhabditida</taxon>
        <taxon>Rhabditina</taxon>
        <taxon>Diplogasteromorpha</taxon>
        <taxon>Diplogasteroidea</taxon>
        <taxon>Neodiplogasteridae</taxon>
        <taxon>Pristionchus</taxon>
    </lineage>
</organism>
<keyword evidence="3" id="KW-1185">Reference proteome</keyword>
<name>A0AAN5I3A2_9BILA</name>
<dbReference type="PANTHER" id="PTHR35180:SF4">
    <property type="entry name" value="PROTEIN CBG06219"/>
    <property type="match status" value="1"/>
</dbReference>
<protein>
    <submittedName>
        <fullName evidence="2">Uncharacterized protein</fullName>
    </submittedName>
</protein>
<proteinExistence type="predicted"/>
<gene>
    <name evidence="2" type="ORF">PMAYCL1PPCAC_20608</name>
</gene>
<accession>A0AAN5I3A2</accession>
<dbReference type="AlphaFoldDB" id="A0AAN5I3A2"/>
<dbReference type="Proteomes" id="UP001328107">
    <property type="component" value="Unassembled WGS sequence"/>
</dbReference>
<evidence type="ECO:0000313" key="3">
    <source>
        <dbReference type="Proteomes" id="UP001328107"/>
    </source>
</evidence>
<sequence>MRAGSIIRLQQLSSLLLLLQLLSSATTSDSPEVTNWRDEQEMRHRMAEYAREKFGHDYHAWNDTTSVESNRVKEVKASVPFRAKRDGGILSGPVATAVVTGMIGMTARAVQDLVNFQVAMSQGGCSWFGTAPLCNYPCPAEYDYIRPSNGRCSDWWLSGVCVPDDSFGKPCSTVLGGYFYKRFCCKSDPSECTWSGRWMGANTAHNIYCRYDNGVGKCGSLDCSINHFTLKAHNSSEIYGDRCDKVDLFGLKGKATCGYIAWFDESGEVVNSWYKTSANGARPTSSGSL</sequence>
<reference evidence="3" key="1">
    <citation type="submission" date="2022-10" db="EMBL/GenBank/DDBJ databases">
        <title>Genome assembly of Pristionchus species.</title>
        <authorList>
            <person name="Yoshida K."/>
            <person name="Sommer R.J."/>
        </authorList>
    </citation>
    <scope>NUCLEOTIDE SEQUENCE [LARGE SCALE GENOMIC DNA]</scope>
    <source>
        <strain evidence="3">RS5460</strain>
    </source>
</reference>
<feature type="chain" id="PRO_5042953462" evidence="1">
    <location>
        <begin position="28"/>
        <end position="289"/>
    </location>
</feature>
<keyword evidence="1" id="KW-0732">Signal</keyword>